<dbReference type="SUPFAM" id="SSF53098">
    <property type="entry name" value="Ribonuclease H-like"/>
    <property type="match status" value="1"/>
</dbReference>
<dbReference type="GO" id="GO:0003676">
    <property type="term" value="F:nucleic acid binding"/>
    <property type="evidence" value="ECO:0007669"/>
    <property type="project" value="InterPro"/>
</dbReference>
<feature type="domain" description="Integrase catalytic" evidence="2">
    <location>
        <begin position="106"/>
        <end position="269"/>
    </location>
</feature>
<dbReference type="PROSITE" id="PS50994">
    <property type="entry name" value="INTEGRASE"/>
    <property type="match status" value="1"/>
</dbReference>
<dbReference type="Gene3D" id="3.30.420.10">
    <property type="entry name" value="Ribonuclease H-like superfamily/Ribonuclease H"/>
    <property type="match status" value="1"/>
</dbReference>
<name>Q3L9A1_RHOE4</name>
<sequence length="275" mass="31046">MQTACRVLEVSESGFYEWRNRPPSERSLRHAWLTQLITEVHTASHGTYGARRVHAELTLGRGVAVGHGCVELLMRTAGVKGLPGNKRARSKHQTPTASDLVDRKFTRDEPNKLWVTDITEHPTREGKIYCAVVLDAFSRRVVGWSIDSSQTATLVTNALGMAISNRGPTPGTLIHSDHGVQFISWAFTRRAHDSGLVPSMGSIGDCYDNAVIESFWGRMQTELLNRKRWKTRIELANAMFEYLEIFHNRQRRHSALGMLTPIEFENVHFTRQPVA</sequence>
<geneLocation type="plasmid" evidence="3 4">
    <name>pREL1</name>
</geneLocation>
<reference evidence="3 4" key="2">
    <citation type="journal article" date="2006" name="Environ. Microbiol.">
        <title>Sequence analysis of three plasmids harboured in Rhodococcus erythropolis strain PR4.</title>
        <authorList>
            <person name="Sekine M."/>
            <person name="Tanikawa S."/>
            <person name="Omata S."/>
            <person name="Saito M."/>
            <person name="Fujisawa T."/>
            <person name="Tsukatani N."/>
            <person name="Tajima T."/>
            <person name="Sekigawa T."/>
            <person name="Kosugi H."/>
            <person name="Matsuo Y."/>
            <person name="Nishiko R."/>
            <person name="Imamura K."/>
            <person name="Ito M."/>
            <person name="Narita H."/>
            <person name="Tago S."/>
            <person name="Fujita N."/>
            <person name="Harayama S."/>
        </authorList>
    </citation>
    <scope>NUCLEOTIDE SEQUENCE [LARGE SCALE GENOMIC DNA]</scope>
    <source>
        <strain evidence="4">PR4 / NBRC 100887</strain>
        <plasmid evidence="3 4">pREL1</plasmid>
    </source>
</reference>
<accession>Q3L9A1</accession>
<proteinExistence type="predicted"/>
<dbReference type="InterPro" id="IPR012337">
    <property type="entry name" value="RNaseH-like_sf"/>
</dbReference>
<dbReference type="PANTHER" id="PTHR46889">
    <property type="entry name" value="TRANSPOSASE INSF FOR INSERTION SEQUENCE IS3B-RELATED"/>
    <property type="match status" value="1"/>
</dbReference>
<dbReference type="InterPro" id="IPR001584">
    <property type="entry name" value="Integrase_cat-core"/>
</dbReference>
<evidence type="ECO:0000259" key="2">
    <source>
        <dbReference type="PROSITE" id="PS50994"/>
    </source>
</evidence>
<dbReference type="InterPro" id="IPR025948">
    <property type="entry name" value="HTH-like_dom"/>
</dbReference>
<dbReference type="InterPro" id="IPR036397">
    <property type="entry name" value="RNaseH_sf"/>
</dbReference>
<dbReference type="Pfam" id="PF13333">
    <property type="entry name" value="rve_2"/>
    <property type="match status" value="1"/>
</dbReference>
<keyword evidence="3" id="KW-0614">Plasmid</keyword>
<dbReference type="Pfam" id="PF00665">
    <property type="entry name" value="rve"/>
    <property type="match status" value="1"/>
</dbReference>
<dbReference type="NCBIfam" id="NF033516">
    <property type="entry name" value="transpos_IS3"/>
    <property type="match status" value="1"/>
</dbReference>
<dbReference type="AlphaFoldDB" id="Q3L9A1"/>
<protein>
    <submittedName>
        <fullName evidence="3">Putative transposase</fullName>
    </submittedName>
</protein>
<dbReference type="Pfam" id="PF13276">
    <property type="entry name" value="HTH_21"/>
    <property type="match status" value="1"/>
</dbReference>
<dbReference type="InterPro" id="IPR048020">
    <property type="entry name" value="Transpos_IS3"/>
</dbReference>
<evidence type="ECO:0000256" key="1">
    <source>
        <dbReference type="ARBA" id="ARBA00002286"/>
    </source>
</evidence>
<dbReference type="GO" id="GO:0015074">
    <property type="term" value="P:DNA integration"/>
    <property type="evidence" value="ECO:0007669"/>
    <property type="project" value="InterPro"/>
</dbReference>
<dbReference type="EMBL" id="AP008931">
    <property type="protein sequence ID" value="BAE46212.1"/>
    <property type="molecule type" value="Genomic_DNA"/>
</dbReference>
<evidence type="ECO:0000313" key="4">
    <source>
        <dbReference type="Proteomes" id="UP000002204"/>
    </source>
</evidence>
<dbReference type="HOGENOM" id="CLU_027402_4_2_11"/>
<dbReference type="KEGG" id="rer:RER_pREL1-02690"/>
<gene>
    <name evidence="3" type="ordered locus">RER_pREL1-02690</name>
</gene>
<dbReference type="Proteomes" id="UP000002204">
    <property type="component" value="Plasmid pREL1"/>
</dbReference>
<evidence type="ECO:0000313" key="3">
    <source>
        <dbReference type="EMBL" id="BAE46212.1"/>
    </source>
</evidence>
<dbReference type="InterPro" id="IPR050900">
    <property type="entry name" value="Transposase_IS3/IS150/IS904"/>
</dbReference>
<reference evidence="4" key="1">
    <citation type="submission" date="2005-03" db="EMBL/GenBank/DDBJ databases">
        <title>Comparison of the complete genome sequences of Rhodococcus erythropolis PR4 and Rhodococcus opacus B4.</title>
        <authorList>
            <person name="Takarada H."/>
            <person name="Sekine M."/>
            <person name="Hosoyama A."/>
            <person name="Yamada R."/>
            <person name="Fujisawa T."/>
            <person name="Omata S."/>
            <person name="Shimizu A."/>
            <person name="Tsukatani N."/>
            <person name="Tanikawa S."/>
            <person name="Fujita N."/>
            <person name="Harayama S."/>
        </authorList>
    </citation>
    <scope>NUCLEOTIDE SEQUENCE [LARGE SCALE GENOMIC DNA]</scope>
    <source>
        <strain evidence="4">PR4 / NBRC 100887</strain>
        <plasmid evidence="4">pREL1</plasmid>
    </source>
</reference>
<organism evidence="3 4">
    <name type="scientific">Rhodococcus erythropolis (strain PR4 / NBRC 100887)</name>
    <dbReference type="NCBI Taxonomy" id="234621"/>
    <lineage>
        <taxon>Bacteria</taxon>
        <taxon>Bacillati</taxon>
        <taxon>Actinomycetota</taxon>
        <taxon>Actinomycetes</taxon>
        <taxon>Mycobacteriales</taxon>
        <taxon>Nocardiaceae</taxon>
        <taxon>Rhodococcus</taxon>
        <taxon>Rhodococcus erythropolis group</taxon>
    </lineage>
</organism>
<comment type="function">
    <text evidence="1">Involved in the transposition of the insertion sequence.</text>
</comment>
<dbReference type="PANTHER" id="PTHR46889:SF4">
    <property type="entry name" value="TRANSPOSASE INSO FOR INSERTION SEQUENCE ELEMENT IS911B-RELATED"/>
    <property type="match status" value="1"/>
</dbReference>